<accession>A0ABU3GZD4</accession>
<evidence type="ECO:0000313" key="1">
    <source>
        <dbReference type="EMBL" id="MDT3405129.1"/>
    </source>
</evidence>
<gene>
    <name evidence="1" type="ORF">QE417_004201</name>
</gene>
<dbReference type="EMBL" id="JAVLVU010000001">
    <property type="protein sequence ID" value="MDT3405129.1"/>
    <property type="molecule type" value="Genomic_DNA"/>
</dbReference>
<comment type="caution">
    <text evidence="1">The sequence shown here is derived from an EMBL/GenBank/DDBJ whole genome shotgun (WGS) entry which is preliminary data.</text>
</comment>
<keyword evidence="2" id="KW-1185">Reference proteome</keyword>
<proteinExistence type="predicted"/>
<protein>
    <submittedName>
        <fullName evidence="1">Uncharacterized protein</fullName>
    </submittedName>
</protein>
<dbReference type="Proteomes" id="UP001258315">
    <property type="component" value="Unassembled WGS sequence"/>
</dbReference>
<sequence length="139" mass="16160">MLYKSRKQVMLRKSFIKYYRVFKYATTVTEVSANNFVRLPAVQFKRGLPVGEPVDVLISIPYFKYSLPPDEAMFYGYLTKAQAMEKAKSGALTYINKMIADVEQSIAKLKAYRMSHYEDLNINLLDANIRRVEKLMNIK</sequence>
<name>A0ABU3GZD4_9SPHI</name>
<reference evidence="2" key="1">
    <citation type="submission" date="2023-07" db="EMBL/GenBank/DDBJ databases">
        <title>Functional and genomic diversity of the sorghum phyllosphere microbiome.</title>
        <authorList>
            <person name="Shade A."/>
        </authorList>
    </citation>
    <scope>NUCLEOTIDE SEQUENCE [LARGE SCALE GENOMIC DNA]</scope>
    <source>
        <strain evidence="2">SORGH_AS_0422</strain>
    </source>
</reference>
<dbReference type="RefSeq" id="WP_311953280.1">
    <property type="nucleotide sequence ID" value="NZ_JAVLVU010000001.1"/>
</dbReference>
<evidence type="ECO:0000313" key="2">
    <source>
        <dbReference type="Proteomes" id="UP001258315"/>
    </source>
</evidence>
<organism evidence="1 2">
    <name type="scientific">Mucilaginibacter terrae</name>
    <dbReference type="NCBI Taxonomy" id="1955052"/>
    <lineage>
        <taxon>Bacteria</taxon>
        <taxon>Pseudomonadati</taxon>
        <taxon>Bacteroidota</taxon>
        <taxon>Sphingobacteriia</taxon>
        <taxon>Sphingobacteriales</taxon>
        <taxon>Sphingobacteriaceae</taxon>
        <taxon>Mucilaginibacter</taxon>
    </lineage>
</organism>